<evidence type="ECO:0000313" key="2">
    <source>
        <dbReference type="Proteomes" id="UP000266673"/>
    </source>
</evidence>
<dbReference type="AlphaFoldDB" id="A0A397VNJ5"/>
<dbReference type="Proteomes" id="UP000266673">
    <property type="component" value="Unassembled WGS sequence"/>
</dbReference>
<name>A0A397VNJ5_9GLOM</name>
<gene>
    <name evidence="1" type="ORF">C2G38_2075277</name>
</gene>
<reference evidence="1 2" key="1">
    <citation type="submission" date="2018-06" db="EMBL/GenBank/DDBJ databases">
        <title>Comparative genomics reveals the genomic features of Rhizophagus irregularis, R. cerebriforme, R. diaphanum and Gigaspora rosea, and their symbiotic lifestyle signature.</title>
        <authorList>
            <person name="Morin E."/>
            <person name="San Clemente H."/>
            <person name="Chen E.C.H."/>
            <person name="De La Providencia I."/>
            <person name="Hainaut M."/>
            <person name="Kuo A."/>
            <person name="Kohler A."/>
            <person name="Murat C."/>
            <person name="Tang N."/>
            <person name="Roy S."/>
            <person name="Loubradou J."/>
            <person name="Henrissat B."/>
            <person name="Grigoriev I.V."/>
            <person name="Corradi N."/>
            <person name="Roux C."/>
            <person name="Martin F.M."/>
        </authorList>
    </citation>
    <scope>NUCLEOTIDE SEQUENCE [LARGE SCALE GENOMIC DNA]</scope>
    <source>
        <strain evidence="1 2">DAOM 194757</strain>
    </source>
</reference>
<organism evidence="1 2">
    <name type="scientific">Gigaspora rosea</name>
    <dbReference type="NCBI Taxonomy" id="44941"/>
    <lineage>
        <taxon>Eukaryota</taxon>
        <taxon>Fungi</taxon>
        <taxon>Fungi incertae sedis</taxon>
        <taxon>Mucoromycota</taxon>
        <taxon>Glomeromycotina</taxon>
        <taxon>Glomeromycetes</taxon>
        <taxon>Diversisporales</taxon>
        <taxon>Gigasporaceae</taxon>
        <taxon>Gigaspora</taxon>
    </lineage>
</organism>
<protein>
    <submittedName>
        <fullName evidence="1">Uncharacterized protein</fullName>
    </submittedName>
</protein>
<accession>A0A397VNJ5</accession>
<keyword evidence="2" id="KW-1185">Reference proteome</keyword>
<proteinExistence type="predicted"/>
<dbReference type="InterPro" id="IPR009003">
    <property type="entry name" value="Peptidase_S1_PA"/>
</dbReference>
<dbReference type="EMBL" id="QKWP01000304">
    <property type="protein sequence ID" value="RIB22539.1"/>
    <property type="molecule type" value="Genomic_DNA"/>
</dbReference>
<comment type="caution">
    <text evidence="1">The sequence shown here is derived from an EMBL/GenBank/DDBJ whole genome shotgun (WGS) entry which is preliminary data.</text>
</comment>
<dbReference type="InterPro" id="IPR043504">
    <property type="entry name" value="Peptidase_S1_PA_chymotrypsin"/>
</dbReference>
<sequence length="222" mass="25176">MSQIQLNFNEISLRAEKFVPKLLFIYTNMEINNNDIYIYYKNINNSENLSFSQNLAQSRQDFDSRSLEVKVLGGDELLNEDTGSQCSVGHCYASGEYSYYQWNSTSSSGLLIGPMIYSLNDHYDFGIISLDYENVVPTFSIRNDDDKELIITGDAPVSSHNVHICKSGYTTHLTCGRVSEGGDILYNLIITDFVSYYSDNGGFAFSFDSPQKIIFSCCKWYI</sequence>
<dbReference type="SUPFAM" id="SSF50494">
    <property type="entry name" value="Trypsin-like serine proteases"/>
    <property type="match status" value="1"/>
</dbReference>
<dbReference type="Gene3D" id="2.40.10.10">
    <property type="entry name" value="Trypsin-like serine proteases"/>
    <property type="match status" value="2"/>
</dbReference>
<evidence type="ECO:0000313" key="1">
    <source>
        <dbReference type="EMBL" id="RIB22539.1"/>
    </source>
</evidence>